<dbReference type="CDD" id="cd03127">
    <property type="entry name" value="tetraspanin_LEL"/>
    <property type="match status" value="1"/>
</dbReference>
<evidence type="ECO:0000313" key="13">
    <source>
        <dbReference type="EMBL" id="CAF3743073.1"/>
    </source>
</evidence>
<evidence type="ECO:0000313" key="17">
    <source>
        <dbReference type="EMBL" id="CAF4009519.1"/>
    </source>
</evidence>
<reference evidence="12" key="1">
    <citation type="submission" date="2021-02" db="EMBL/GenBank/DDBJ databases">
        <authorList>
            <person name="Nowell W R."/>
        </authorList>
    </citation>
    <scope>NUCLEOTIDE SEQUENCE</scope>
</reference>
<comment type="caution">
    <text evidence="12">The sequence shown here is derived from an EMBL/GenBank/DDBJ whole genome shotgun (WGS) entry which is preliminary data.</text>
</comment>
<dbReference type="InterPro" id="IPR008952">
    <property type="entry name" value="Tetraspanin_EC2_sf"/>
</dbReference>
<dbReference type="EMBL" id="CAJNOW010017868">
    <property type="protein sequence ID" value="CAF1661069.1"/>
    <property type="molecule type" value="Genomic_DNA"/>
</dbReference>
<dbReference type="PANTHER" id="PTHR19282:SF452">
    <property type="entry name" value="LD03691P"/>
    <property type="match status" value="1"/>
</dbReference>
<feature type="transmembrane region" description="Helical" evidence="7">
    <location>
        <begin position="93"/>
        <end position="117"/>
    </location>
</feature>
<dbReference type="Proteomes" id="UP000663856">
    <property type="component" value="Unassembled WGS sequence"/>
</dbReference>
<evidence type="ECO:0000256" key="3">
    <source>
        <dbReference type="ARBA" id="ARBA00022692"/>
    </source>
</evidence>
<dbReference type="EMBL" id="CAJNOV010010543">
    <property type="protein sequence ID" value="CAF1411016.1"/>
    <property type="molecule type" value="Genomic_DNA"/>
</dbReference>
<evidence type="ECO:0000313" key="16">
    <source>
        <dbReference type="EMBL" id="CAF3989359.1"/>
    </source>
</evidence>
<keyword evidence="4 7" id="KW-1133">Transmembrane helix</keyword>
<keyword evidence="18" id="KW-1185">Reference proteome</keyword>
<accession>A0A817AZD5</accession>
<dbReference type="Pfam" id="PF00335">
    <property type="entry name" value="Tetraspanin"/>
    <property type="match status" value="1"/>
</dbReference>
<evidence type="ECO:0000256" key="6">
    <source>
        <dbReference type="PIRSR" id="PIRSR002419-1"/>
    </source>
</evidence>
<feature type="transmembrane region" description="Helical" evidence="7">
    <location>
        <begin position="207"/>
        <end position="233"/>
    </location>
</feature>
<evidence type="ECO:0000313" key="18">
    <source>
        <dbReference type="Proteomes" id="UP000663866"/>
    </source>
</evidence>
<dbReference type="Proteomes" id="UP000681967">
    <property type="component" value="Unassembled WGS sequence"/>
</dbReference>
<feature type="transmembrane region" description="Helical" evidence="7">
    <location>
        <begin position="62"/>
        <end position="86"/>
    </location>
</feature>
<dbReference type="EMBL" id="CAJOBI010003805">
    <property type="protein sequence ID" value="CAF3981155.1"/>
    <property type="molecule type" value="Genomic_DNA"/>
</dbReference>
<dbReference type="EMBL" id="CAJOBF010000098">
    <property type="protein sequence ID" value="CAF3746146.1"/>
    <property type="molecule type" value="Genomic_DNA"/>
</dbReference>
<dbReference type="Proteomes" id="UP000663834">
    <property type="component" value="Unassembled WGS sequence"/>
</dbReference>
<proteinExistence type="inferred from homology"/>
<keyword evidence="3 7" id="KW-0812">Transmembrane</keyword>
<dbReference type="EMBL" id="CAJNRG010018933">
    <property type="protein sequence ID" value="CAF2266167.1"/>
    <property type="molecule type" value="Genomic_DNA"/>
</dbReference>
<dbReference type="Proteomes" id="UP000676336">
    <property type="component" value="Unassembled WGS sequence"/>
</dbReference>
<keyword evidence="6" id="KW-1015">Disulfide bond</keyword>
<evidence type="ECO:0000313" key="8">
    <source>
        <dbReference type="EMBL" id="CAF1411016.1"/>
    </source>
</evidence>
<evidence type="ECO:0000256" key="1">
    <source>
        <dbReference type="ARBA" id="ARBA00004141"/>
    </source>
</evidence>
<dbReference type="Proteomes" id="UP000663824">
    <property type="component" value="Unassembled WGS sequence"/>
</dbReference>
<gene>
    <name evidence="16" type="ORF">BYL167_LOCUS13062</name>
    <name evidence="8" type="ORF">CJN711_LOCUS22511</name>
    <name evidence="17" type="ORF">GIL414_LOCUS12226</name>
    <name evidence="9" type="ORF">KQP761_LOCUS32062</name>
    <name evidence="10" type="ORF">MBJ925_LOCUS19374</name>
    <name evidence="13" type="ORF">OVN521_LOCUS682</name>
    <name evidence="15" type="ORF">SMN809_LOCUS10865</name>
    <name evidence="14" type="ORF">UXM345_LOCUS1728</name>
    <name evidence="11" type="ORF">WKI299_LOCUS32518</name>
    <name evidence="12" type="ORF">XDN619_LOCUS36676</name>
</gene>
<dbReference type="EMBL" id="CAJNRE010009760">
    <property type="protein sequence ID" value="CAF2085064.1"/>
    <property type="molecule type" value="Genomic_DNA"/>
</dbReference>
<feature type="disulfide bond" evidence="6">
    <location>
        <begin position="157"/>
        <end position="193"/>
    </location>
</feature>
<evidence type="ECO:0000313" key="11">
    <source>
        <dbReference type="EMBL" id="CAF2164180.1"/>
    </source>
</evidence>
<evidence type="ECO:0000256" key="2">
    <source>
        <dbReference type="ARBA" id="ARBA00006840"/>
    </source>
</evidence>
<evidence type="ECO:0000256" key="7">
    <source>
        <dbReference type="RuleBase" id="RU361218"/>
    </source>
</evidence>
<dbReference type="PANTHER" id="PTHR19282">
    <property type="entry name" value="TETRASPANIN"/>
    <property type="match status" value="1"/>
</dbReference>
<dbReference type="EMBL" id="CAJOBJ010004731">
    <property type="protein sequence ID" value="CAF4009519.1"/>
    <property type="molecule type" value="Genomic_DNA"/>
</dbReference>
<evidence type="ECO:0000256" key="5">
    <source>
        <dbReference type="ARBA" id="ARBA00023136"/>
    </source>
</evidence>
<dbReference type="GO" id="GO:0016020">
    <property type="term" value="C:membrane"/>
    <property type="evidence" value="ECO:0007669"/>
    <property type="project" value="UniProtKB-SubCell"/>
</dbReference>
<evidence type="ECO:0000313" key="19">
    <source>
        <dbReference type="Proteomes" id="UP000663887"/>
    </source>
</evidence>
<dbReference type="AlphaFoldDB" id="A0A817AZD5"/>
<evidence type="ECO:0000313" key="12">
    <source>
        <dbReference type="EMBL" id="CAF2266167.1"/>
    </source>
</evidence>
<comment type="similarity">
    <text evidence="2 7">Belongs to the tetraspanin (TM4SF) family.</text>
</comment>
<dbReference type="InterPro" id="IPR018499">
    <property type="entry name" value="Tetraspanin/Peripherin"/>
</dbReference>
<dbReference type="PIRSF" id="PIRSF002419">
    <property type="entry name" value="Tetraspanin"/>
    <property type="match status" value="1"/>
</dbReference>
<evidence type="ECO:0000313" key="10">
    <source>
        <dbReference type="EMBL" id="CAF2085064.1"/>
    </source>
</evidence>
<comment type="subcellular location">
    <subcellularLocation>
        <location evidence="1 7">Membrane</location>
        <topology evidence="1 7">Multi-pass membrane protein</topology>
    </subcellularLocation>
</comment>
<dbReference type="SUPFAM" id="SSF48652">
    <property type="entry name" value="Tetraspanin"/>
    <property type="match status" value="1"/>
</dbReference>
<evidence type="ECO:0000313" key="14">
    <source>
        <dbReference type="EMBL" id="CAF3746146.1"/>
    </source>
</evidence>
<dbReference type="Proteomes" id="UP000663855">
    <property type="component" value="Unassembled WGS sequence"/>
</dbReference>
<evidence type="ECO:0000256" key="4">
    <source>
        <dbReference type="ARBA" id="ARBA00022989"/>
    </source>
</evidence>
<feature type="transmembrane region" description="Helical" evidence="7">
    <location>
        <begin position="12"/>
        <end position="36"/>
    </location>
</feature>
<dbReference type="Proteomes" id="UP000663887">
    <property type="component" value="Unassembled WGS sequence"/>
</dbReference>
<sequence length="245" mass="26825">MGRFSCGIQCTRATLFGLNILFLFVGFTVMGLGIYVKVNGNFSSISEIYKVSQALGSEAMQWIGVGLIVAGIFTALLAAFGCLGAVLQNRGFLYLYAVLLSLIVFFEFGAVITTLVFRNDLWKSYDSGFVEIFNHAYGENQTATIQIIEDIEHRFKCCGVDGPSDYAKFGYRIPRSCYPNEKVIAGLPYTKGCAQAVAIWVWNQLPIIAGSLGVLLFIEIFGVISSVALGVAISHSSNVEDYHKF</sequence>
<dbReference type="OrthoDB" id="10051670at2759"/>
<feature type="disulfide bond" evidence="6">
    <location>
        <begin position="158"/>
        <end position="177"/>
    </location>
</feature>
<dbReference type="Gene3D" id="1.10.1450.10">
    <property type="entry name" value="Tetraspanin"/>
    <property type="match status" value="1"/>
</dbReference>
<organism evidence="12 19">
    <name type="scientific">Rotaria magnacalcarata</name>
    <dbReference type="NCBI Taxonomy" id="392030"/>
    <lineage>
        <taxon>Eukaryota</taxon>
        <taxon>Metazoa</taxon>
        <taxon>Spiralia</taxon>
        <taxon>Gnathifera</taxon>
        <taxon>Rotifera</taxon>
        <taxon>Eurotatoria</taxon>
        <taxon>Bdelloidea</taxon>
        <taxon>Philodinida</taxon>
        <taxon>Philodinidae</taxon>
        <taxon>Rotaria</taxon>
    </lineage>
</organism>
<dbReference type="Proteomes" id="UP000663866">
    <property type="component" value="Unassembled WGS sequence"/>
</dbReference>
<dbReference type="Proteomes" id="UP000663842">
    <property type="component" value="Unassembled WGS sequence"/>
</dbReference>
<dbReference type="Proteomes" id="UP000681720">
    <property type="component" value="Unassembled WGS sequence"/>
</dbReference>
<keyword evidence="5 7" id="KW-0472">Membrane</keyword>
<dbReference type="EMBL" id="CAJNRF010015022">
    <property type="protein sequence ID" value="CAF2164180.1"/>
    <property type="molecule type" value="Genomic_DNA"/>
</dbReference>
<dbReference type="EMBL" id="CAJOBH010004425">
    <property type="protein sequence ID" value="CAF3989359.1"/>
    <property type="molecule type" value="Genomic_DNA"/>
</dbReference>
<name>A0A817AZD5_9BILA</name>
<dbReference type="EMBL" id="CAJOBG010000039">
    <property type="protein sequence ID" value="CAF3743073.1"/>
    <property type="molecule type" value="Genomic_DNA"/>
</dbReference>
<protein>
    <recommendedName>
        <fullName evidence="7">Tetraspanin</fullName>
    </recommendedName>
</protein>
<evidence type="ECO:0000313" key="15">
    <source>
        <dbReference type="EMBL" id="CAF3981155.1"/>
    </source>
</evidence>
<dbReference type="PRINTS" id="PR00259">
    <property type="entry name" value="TMFOUR"/>
</dbReference>
<evidence type="ECO:0000313" key="9">
    <source>
        <dbReference type="EMBL" id="CAF1661069.1"/>
    </source>
</evidence>
<dbReference type="InterPro" id="IPR000301">
    <property type="entry name" value="Tetraspanin_animals"/>
</dbReference>